<feature type="transmembrane region" description="Helical" evidence="9">
    <location>
        <begin position="53"/>
        <end position="70"/>
    </location>
</feature>
<keyword evidence="5 9" id="KW-0812">Transmembrane</keyword>
<dbReference type="PANTHER" id="PTHR35011">
    <property type="entry name" value="2,3-DIKETO-L-GULONATE TRAP TRANSPORTER SMALL PERMEASE PROTEIN YIAM"/>
    <property type="match status" value="1"/>
</dbReference>
<evidence type="ECO:0000313" key="12">
    <source>
        <dbReference type="Proteomes" id="UP000219331"/>
    </source>
</evidence>
<dbReference type="PANTHER" id="PTHR35011:SF4">
    <property type="entry name" value="SLL1102 PROTEIN"/>
    <property type="match status" value="1"/>
</dbReference>
<evidence type="ECO:0000256" key="4">
    <source>
        <dbReference type="ARBA" id="ARBA00022519"/>
    </source>
</evidence>
<dbReference type="Proteomes" id="UP000219331">
    <property type="component" value="Unassembled WGS sequence"/>
</dbReference>
<proteinExistence type="inferred from homology"/>
<dbReference type="EMBL" id="OBML01000010">
    <property type="protein sequence ID" value="SOC19884.1"/>
    <property type="molecule type" value="Genomic_DNA"/>
</dbReference>
<keyword evidence="3" id="KW-1003">Cell membrane</keyword>
<evidence type="ECO:0000256" key="7">
    <source>
        <dbReference type="ARBA" id="ARBA00023136"/>
    </source>
</evidence>
<evidence type="ECO:0000313" key="11">
    <source>
        <dbReference type="EMBL" id="SOC19884.1"/>
    </source>
</evidence>
<evidence type="ECO:0000256" key="2">
    <source>
        <dbReference type="ARBA" id="ARBA00022448"/>
    </source>
</evidence>
<feature type="transmembrane region" description="Helical" evidence="9">
    <location>
        <begin position="90"/>
        <end position="112"/>
    </location>
</feature>
<organism evidence="11 12">
    <name type="scientific">Stappia indica</name>
    <dbReference type="NCBI Taxonomy" id="538381"/>
    <lineage>
        <taxon>Bacteria</taxon>
        <taxon>Pseudomonadati</taxon>
        <taxon>Pseudomonadota</taxon>
        <taxon>Alphaproteobacteria</taxon>
        <taxon>Hyphomicrobiales</taxon>
        <taxon>Stappiaceae</taxon>
        <taxon>Stappia</taxon>
    </lineage>
</organism>
<feature type="transmembrane region" description="Helical" evidence="9">
    <location>
        <begin position="20"/>
        <end position="41"/>
    </location>
</feature>
<dbReference type="AlphaFoldDB" id="A0A285TCT4"/>
<keyword evidence="6 9" id="KW-1133">Transmembrane helix</keyword>
<dbReference type="InterPro" id="IPR055348">
    <property type="entry name" value="DctQ"/>
</dbReference>
<feature type="domain" description="Tripartite ATP-independent periplasmic transporters DctQ component" evidence="10">
    <location>
        <begin position="27"/>
        <end position="161"/>
    </location>
</feature>
<evidence type="ECO:0000256" key="8">
    <source>
        <dbReference type="ARBA" id="ARBA00038436"/>
    </source>
</evidence>
<gene>
    <name evidence="11" type="ORF">SAMN05421512_110112</name>
</gene>
<name>A0A285TCT4_9HYPH</name>
<evidence type="ECO:0000259" key="10">
    <source>
        <dbReference type="Pfam" id="PF04290"/>
    </source>
</evidence>
<dbReference type="STRING" id="538381.GCA_001696535_03943"/>
<keyword evidence="7 9" id="KW-0472">Membrane</keyword>
<comment type="subcellular location">
    <subcellularLocation>
        <location evidence="1 9">Cell inner membrane</location>
        <topology evidence="1 9">Multi-pass membrane protein</topology>
    </subcellularLocation>
</comment>
<evidence type="ECO:0000256" key="1">
    <source>
        <dbReference type="ARBA" id="ARBA00004429"/>
    </source>
</evidence>
<evidence type="ECO:0000256" key="9">
    <source>
        <dbReference type="RuleBase" id="RU369079"/>
    </source>
</evidence>
<dbReference type="GO" id="GO:0022857">
    <property type="term" value="F:transmembrane transporter activity"/>
    <property type="evidence" value="ECO:0007669"/>
    <property type="project" value="UniProtKB-UniRule"/>
</dbReference>
<evidence type="ECO:0000256" key="6">
    <source>
        <dbReference type="ARBA" id="ARBA00022989"/>
    </source>
</evidence>
<dbReference type="Pfam" id="PF04290">
    <property type="entry name" value="DctQ"/>
    <property type="match status" value="1"/>
</dbReference>
<reference evidence="11 12" key="1">
    <citation type="submission" date="2017-08" db="EMBL/GenBank/DDBJ databases">
        <authorList>
            <person name="de Groot N.N."/>
        </authorList>
    </citation>
    <scope>NUCLEOTIDE SEQUENCE [LARGE SCALE GENOMIC DNA]</scope>
    <source>
        <strain evidence="11 12">USBA 352</strain>
    </source>
</reference>
<comment type="function">
    <text evidence="9">Part of the tripartite ATP-independent periplasmic (TRAP) transport system.</text>
</comment>
<keyword evidence="4 9" id="KW-0997">Cell inner membrane</keyword>
<evidence type="ECO:0000256" key="5">
    <source>
        <dbReference type="ARBA" id="ARBA00022692"/>
    </source>
</evidence>
<feature type="transmembrane region" description="Helical" evidence="9">
    <location>
        <begin position="132"/>
        <end position="157"/>
    </location>
</feature>
<keyword evidence="2 9" id="KW-0813">Transport</keyword>
<accession>A0A285TCT4</accession>
<dbReference type="GO" id="GO:0005886">
    <property type="term" value="C:plasma membrane"/>
    <property type="evidence" value="ECO:0007669"/>
    <property type="project" value="UniProtKB-SubCell"/>
</dbReference>
<keyword evidence="12" id="KW-1185">Reference proteome</keyword>
<dbReference type="RefSeq" id="WP_244297586.1">
    <property type="nucleotide sequence ID" value="NZ_OBML01000010.1"/>
</dbReference>
<comment type="similarity">
    <text evidence="8 9">Belongs to the TRAP transporter small permease family.</text>
</comment>
<dbReference type="InterPro" id="IPR007387">
    <property type="entry name" value="TRAP_DctQ"/>
</dbReference>
<sequence>MLARLADRLDLINRSVGALVRWLALFMVLLQFGVVVLRYVYGISFIFLNEGVLYMHAALFMLGAGYTLLVDGHVRVDIFYAKFAARGRAVIDALGAVIFLLPSLAILAWWSWPSVRNSWAVMEGAISVGGIPASFLLKSLVPAFCVLLAIQGIACLLRDLSRIAAPQDADATSDNGTRA</sequence>
<protein>
    <recommendedName>
        <fullName evidence="9">TRAP transporter small permease protein</fullName>
    </recommendedName>
</protein>
<evidence type="ECO:0000256" key="3">
    <source>
        <dbReference type="ARBA" id="ARBA00022475"/>
    </source>
</evidence>
<comment type="subunit">
    <text evidence="9">The complex comprises the extracytoplasmic solute receptor protein and the two transmembrane proteins.</text>
</comment>